<evidence type="ECO:0000313" key="3">
    <source>
        <dbReference type="Proteomes" id="UP000467841"/>
    </source>
</evidence>
<reference evidence="2" key="1">
    <citation type="submission" date="2020-01" db="EMBL/GenBank/DDBJ databases">
        <authorList>
            <person name="Mishra B."/>
        </authorList>
    </citation>
    <scope>NUCLEOTIDE SEQUENCE [LARGE SCALE GENOMIC DNA]</scope>
</reference>
<dbReference type="EMBL" id="CACVBM020001223">
    <property type="protein sequence ID" value="CAA7040125.1"/>
    <property type="molecule type" value="Genomic_DNA"/>
</dbReference>
<organism evidence="2 3">
    <name type="scientific">Microthlaspi erraticum</name>
    <dbReference type="NCBI Taxonomy" id="1685480"/>
    <lineage>
        <taxon>Eukaryota</taxon>
        <taxon>Viridiplantae</taxon>
        <taxon>Streptophyta</taxon>
        <taxon>Embryophyta</taxon>
        <taxon>Tracheophyta</taxon>
        <taxon>Spermatophyta</taxon>
        <taxon>Magnoliopsida</taxon>
        <taxon>eudicotyledons</taxon>
        <taxon>Gunneridae</taxon>
        <taxon>Pentapetalae</taxon>
        <taxon>rosids</taxon>
        <taxon>malvids</taxon>
        <taxon>Brassicales</taxon>
        <taxon>Brassicaceae</taxon>
        <taxon>Coluteocarpeae</taxon>
        <taxon>Microthlaspi</taxon>
    </lineage>
</organism>
<feature type="compositionally biased region" description="Polar residues" evidence="1">
    <location>
        <begin position="52"/>
        <end position="61"/>
    </location>
</feature>
<name>A0A6D2JLM6_9BRAS</name>
<protein>
    <submittedName>
        <fullName evidence="2">Uncharacterized protein</fullName>
    </submittedName>
</protein>
<dbReference type="AlphaFoldDB" id="A0A6D2JLM6"/>
<feature type="compositionally biased region" description="Basic and acidic residues" evidence="1">
    <location>
        <begin position="1"/>
        <end position="15"/>
    </location>
</feature>
<comment type="caution">
    <text evidence="2">The sequence shown here is derived from an EMBL/GenBank/DDBJ whole genome shotgun (WGS) entry which is preliminary data.</text>
</comment>
<keyword evidence="3" id="KW-1185">Reference proteome</keyword>
<gene>
    <name evidence="2" type="ORF">MERR_LOCUS27360</name>
</gene>
<feature type="compositionally biased region" description="Basic residues" evidence="1">
    <location>
        <begin position="18"/>
        <end position="36"/>
    </location>
</feature>
<evidence type="ECO:0000313" key="2">
    <source>
        <dbReference type="EMBL" id="CAA7040125.1"/>
    </source>
</evidence>
<proteinExistence type="predicted"/>
<feature type="compositionally biased region" description="Basic and acidic residues" evidence="1">
    <location>
        <begin position="37"/>
        <end position="50"/>
    </location>
</feature>
<sequence length="78" mass="8860">MEEDWRRQRVGEEIVRTNTKKSSGRKKLMHKLMKILHGKDHQEERKERGGSSEPSSSNTGAHSVEKPAPIVLSTSPRP</sequence>
<feature type="region of interest" description="Disordered" evidence="1">
    <location>
        <begin position="1"/>
        <end position="78"/>
    </location>
</feature>
<evidence type="ECO:0000256" key="1">
    <source>
        <dbReference type="SAM" id="MobiDB-lite"/>
    </source>
</evidence>
<accession>A0A6D2JLM6</accession>
<dbReference type="Proteomes" id="UP000467841">
    <property type="component" value="Unassembled WGS sequence"/>
</dbReference>